<dbReference type="NCBIfam" id="NF004469">
    <property type="entry name" value="PRK05800.1"/>
    <property type="match status" value="1"/>
</dbReference>
<evidence type="ECO:0000256" key="14">
    <source>
        <dbReference type="ARBA" id="ARBA00022840"/>
    </source>
</evidence>
<evidence type="ECO:0000256" key="8">
    <source>
        <dbReference type="ARBA" id="ARBA00012016"/>
    </source>
</evidence>
<dbReference type="EC" id="2.7.7.62" evidence="9"/>
<comment type="pathway">
    <text evidence="5">Cofactor biosynthesis; adenosylcobalamin biosynthesis; adenosylcobalamin from cob(II)yrinate a,c-diamide: step 6/7.</text>
</comment>
<evidence type="ECO:0000256" key="11">
    <source>
        <dbReference type="ARBA" id="ARBA00022679"/>
    </source>
</evidence>
<comment type="similarity">
    <text evidence="7">Belongs to the CobU/CobP family.</text>
</comment>
<evidence type="ECO:0000256" key="13">
    <source>
        <dbReference type="ARBA" id="ARBA00022777"/>
    </source>
</evidence>
<comment type="caution">
    <text evidence="20">The sequence shown here is derived from an EMBL/GenBank/DDBJ whole genome shotgun (WGS) entry which is preliminary data.</text>
</comment>
<feature type="active site" description="GMP-histidine intermediate" evidence="18">
    <location>
        <position position="54"/>
    </location>
</feature>
<gene>
    <name evidence="20" type="primary">cobU</name>
    <name evidence="20" type="ORF">ENW48_06520</name>
</gene>
<evidence type="ECO:0000256" key="12">
    <source>
        <dbReference type="ARBA" id="ARBA00022741"/>
    </source>
</evidence>
<evidence type="ECO:0000256" key="17">
    <source>
        <dbReference type="ARBA" id="ARBA00030571"/>
    </source>
</evidence>
<evidence type="ECO:0000313" key="20">
    <source>
        <dbReference type="EMBL" id="HGZ11857.1"/>
    </source>
</evidence>
<dbReference type="GO" id="GO:0005524">
    <property type="term" value="F:ATP binding"/>
    <property type="evidence" value="ECO:0007669"/>
    <property type="project" value="UniProtKB-KW"/>
</dbReference>
<dbReference type="SUPFAM" id="SSF52540">
    <property type="entry name" value="P-loop containing nucleoside triphosphate hydrolases"/>
    <property type="match status" value="1"/>
</dbReference>
<evidence type="ECO:0000256" key="7">
    <source>
        <dbReference type="ARBA" id="ARBA00007490"/>
    </source>
</evidence>
<comment type="catalytic activity">
    <reaction evidence="3">
        <text>adenosylcob(III)inamide + GTP = adenosylcob(III)inamide phosphate + GDP + H(+)</text>
        <dbReference type="Rhea" id="RHEA:15765"/>
        <dbReference type="ChEBI" id="CHEBI:2480"/>
        <dbReference type="ChEBI" id="CHEBI:15378"/>
        <dbReference type="ChEBI" id="CHEBI:37565"/>
        <dbReference type="ChEBI" id="CHEBI:58189"/>
        <dbReference type="ChEBI" id="CHEBI:58502"/>
        <dbReference type="EC" id="2.7.1.156"/>
    </reaction>
</comment>
<evidence type="ECO:0000256" key="2">
    <source>
        <dbReference type="ARBA" id="ARBA00000711"/>
    </source>
</evidence>
<protein>
    <recommendedName>
        <fullName evidence="16">Adenosylcobinamide kinase</fullName>
        <ecNumber evidence="8">2.7.1.156</ecNumber>
        <ecNumber evidence="9">2.7.7.62</ecNumber>
    </recommendedName>
    <alternativeName>
        <fullName evidence="17">Adenosylcobinamide-phosphate guanylyltransferase</fullName>
    </alternativeName>
</protein>
<comment type="pathway">
    <text evidence="6">Cofactor biosynthesis; adenosylcobalamin biosynthesis; adenosylcobalamin from cob(II)yrinate a,c-diamide: step 5/7.</text>
</comment>
<feature type="binding site" evidence="19">
    <location>
        <begin position="55"/>
        <end position="58"/>
    </location>
    <ligand>
        <name>GTP</name>
        <dbReference type="ChEBI" id="CHEBI:37565"/>
    </ligand>
</feature>
<dbReference type="EMBL" id="DTKJ01000044">
    <property type="protein sequence ID" value="HGZ11857.1"/>
    <property type="molecule type" value="Genomic_DNA"/>
</dbReference>
<evidence type="ECO:0000256" key="16">
    <source>
        <dbReference type="ARBA" id="ARBA00029570"/>
    </source>
</evidence>
<feature type="binding site" evidence="19">
    <location>
        <begin position="13"/>
        <end position="20"/>
    </location>
    <ligand>
        <name>GTP</name>
        <dbReference type="ChEBI" id="CHEBI:37565"/>
    </ligand>
</feature>
<keyword evidence="15 19" id="KW-0342">GTP-binding</keyword>
<feature type="binding site" evidence="19">
    <location>
        <position position="88"/>
    </location>
    <ligand>
        <name>GTP</name>
        <dbReference type="ChEBI" id="CHEBI:37565"/>
    </ligand>
</feature>
<dbReference type="UniPathway" id="UPA00148">
    <property type="reaction ID" value="UER00236"/>
</dbReference>
<comment type="catalytic activity">
    <reaction evidence="2">
        <text>adenosylcob(III)inamide phosphate + GTP + H(+) = adenosylcob(III)inamide-GDP + diphosphate</text>
        <dbReference type="Rhea" id="RHEA:22712"/>
        <dbReference type="ChEBI" id="CHEBI:15378"/>
        <dbReference type="ChEBI" id="CHEBI:33019"/>
        <dbReference type="ChEBI" id="CHEBI:37565"/>
        <dbReference type="ChEBI" id="CHEBI:58502"/>
        <dbReference type="ChEBI" id="CHEBI:60487"/>
        <dbReference type="EC" id="2.7.7.62"/>
    </reaction>
</comment>
<dbReference type="GO" id="GO:0009236">
    <property type="term" value="P:cobalamin biosynthetic process"/>
    <property type="evidence" value="ECO:0007669"/>
    <property type="project" value="UniProtKB-UniPathway"/>
</dbReference>
<evidence type="ECO:0000256" key="5">
    <source>
        <dbReference type="ARBA" id="ARBA00004692"/>
    </source>
</evidence>
<accession>A0A7C5EM85</accession>
<reference evidence="20" key="1">
    <citation type="journal article" date="2020" name="mSystems">
        <title>Genome- and Community-Level Interaction Insights into Carbon Utilization and Element Cycling Functions of Hydrothermarchaeota in Hydrothermal Sediment.</title>
        <authorList>
            <person name="Zhou Z."/>
            <person name="Liu Y."/>
            <person name="Xu W."/>
            <person name="Pan J."/>
            <person name="Luo Z.H."/>
            <person name="Li M."/>
        </authorList>
    </citation>
    <scope>NUCLEOTIDE SEQUENCE [LARGE SCALE GENOMIC DNA]</scope>
    <source>
        <strain evidence="20">SpSt-853</strain>
    </source>
</reference>
<dbReference type="Gene3D" id="3.40.50.300">
    <property type="entry name" value="P-loop containing nucleotide triphosphate hydrolases"/>
    <property type="match status" value="1"/>
</dbReference>
<sequence>MSQASFHLALVLGGTRSGKSRYALDLAQKFPPPRLYLATAEAQDGEMAERIARHRRERGEGWDTLEAPLSVADALKRAQGRYQVILVDCLTLWLSNWLLQNPGKEKMQELCRGLEAQVRSLGTPAIFVSNEVGWGIVPENPLAREFRDWSGWLHQLLAAAADLVVLLVAGIPLTLKSPRKKDELYGT</sequence>
<name>A0A7C5EM85_9BACT</name>
<dbReference type="InterPro" id="IPR027417">
    <property type="entry name" value="P-loop_NTPase"/>
</dbReference>
<proteinExistence type="inferred from homology"/>
<evidence type="ECO:0000256" key="19">
    <source>
        <dbReference type="PIRSR" id="PIRSR006135-2"/>
    </source>
</evidence>
<dbReference type="CDD" id="cd00544">
    <property type="entry name" value="CobU"/>
    <property type="match status" value="1"/>
</dbReference>
<dbReference type="GO" id="GO:0005525">
    <property type="term" value="F:GTP binding"/>
    <property type="evidence" value="ECO:0007669"/>
    <property type="project" value="UniProtKB-KW"/>
</dbReference>
<evidence type="ECO:0000256" key="1">
    <source>
        <dbReference type="ARBA" id="ARBA00000312"/>
    </source>
</evidence>
<dbReference type="PANTHER" id="PTHR34848:SF1">
    <property type="entry name" value="BIFUNCTIONAL ADENOSYLCOBALAMIN BIOSYNTHESIS PROTEIN COBU"/>
    <property type="match status" value="1"/>
</dbReference>
<comment type="catalytic activity">
    <reaction evidence="1">
        <text>adenosylcob(III)inamide + ATP = adenosylcob(III)inamide phosphate + ADP + H(+)</text>
        <dbReference type="Rhea" id="RHEA:15769"/>
        <dbReference type="ChEBI" id="CHEBI:2480"/>
        <dbReference type="ChEBI" id="CHEBI:15378"/>
        <dbReference type="ChEBI" id="CHEBI:30616"/>
        <dbReference type="ChEBI" id="CHEBI:58502"/>
        <dbReference type="ChEBI" id="CHEBI:456216"/>
        <dbReference type="EC" id="2.7.1.156"/>
    </reaction>
</comment>
<dbReference type="GO" id="GO:0008820">
    <property type="term" value="F:cobinamide phosphate guanylyltransferase activity"/>
    <property type="evidence" value="ECO:0007669"/>
    <property type="project" value="UniProtKB-EC"/>
</dbReference>
<keyword evidence="11 20" id="KW-0808">Transferase</keyword>
<dbReference type="InterPro" id="IPR003203">
    <property type="entry name" value="CobU/CobP"/>
</dbReference>
<keyword evidence="14" id="KW-0067">ATP-binding</keyword>
<evidence type="ECO:0000256" key="18">
    <source>
        <dbReference type="PIRSR" id="PIRSR006135-1"/>
    </source>
</evidence>
<evidence type="ECO:0000256" key="10">
    <source>
        <dbReference type="ARBA" id="ARBA00022573"/>
    </source>
</evidence>
<evidence type="ECO:0000256" key="4">
    <source>
        <dbReference type="ARBA" id="ARBA00003889"/>
    </source>
</evidence>
<evidence type="ECO:0000256" key="3">
    <source>
        <dbReference type="ARBA" id="ARBA00001522"/>
    </source>
</evidence>
<evidence type="ECO:0000256" key="9">
    <source>
        <dbReference type="ARBA" id="ARBA00012523"/>
    </source>
</evidence>
<feature type="binding site" evidence="19">
    <location>
        <begin position="38"/>
        <end position="40"/>
    </location>
    <ligand>
        <name>GTP</name>
        <dbReference type="ChEBI" id="CHEBI:37565"/>
    </ligand>
</feature>
<feature type="binding site" evidence="19">
    <location>
        <position position="66"/>
    </location>
    <ligand>
        <name>GTP</name>
        <dbReference type="ChEBI" id="CHEBI:37565"/>
    </ligand>
</feature>
<dbReference type="PIRSF" id="PIRSF006135">
    <property type="entry name" value="CobU"/>
    <property type="match status" value="1"/>
</dbReference>
<dbReference type="Pfam" id="PF02283">
    <property type="entry name" value="CobU"/>
    <property type="match status" value="1"/>
</dbReference>
<dbReference type="PANTHER" id="PTHR34848">
    <property type="match status" value="1"/>
</dbReference>
<evidence type="ECO:0000256" key="6">
    <source>
        <dbReference type="ARBA" id="ARBA00005159"/>
    </source>
</evidence>
<keyword evidence="10" id="KW-0169">Cobalamin biosynthesis</keyword>
<dbReference type="EC" id="2.7.1.156" evidence="8"/>
<keyword evidence="13 20" id="KW-0418">Kinase</keyword>
<keyword evidence="20" id="KW-0548">Nucleotidyltransferase</keyword>
<dbReference type="AlphaFoldDB" id="A0A7C5EM85"/>
<evidence type="ECO:0000256" key="15">
    <source>
        <dbReference type="ARBA" id="ARBA00023134"/>
    </source>
</evidence>
<dbReference type="GO" id="GO:0043752">
    <property type="term" value="F:adenosylcobinamide kinase activity"/>
    <property type="evidence" value="ECO:0007669"/>
    <property type="project" value="UniProtKB-EC"/>
</dbReference>
<comment type="function">
    <text evidence="4">Catalyzes ATP-dependent phosphorylation of adenosylcobinamide and addition of GMP to adenosylcobinamide phosphate.</text>
</comment>
<organism evidence="20">
    <name type="scientific">Desulfobacca acetoxidans</name>
    <dbReference type="NCBI Taxonomy" id="60893"/>
    <lineage>
        <taxon>Bacteria</taxon>
        <taxon>Pseudomonadati</taxon>
        <taxon>Thermodesulfobacteriota</taxon>
        <taxon>Desulfobaccia</taxon>
        <taxon>Desulfobaccales</taxon>
        <taxon>Desulfobaccaceae</taxon>
        <taxon>Desulfobacca</taxon>
    </lineage>
</organism>
<keyword evidence="12 19" id="KW-0547">Nucleotide-binding</keyword>